<sequence>MKTQQCDECKHGTMRALPKPTLVCAMLHKPRFYAPVYFQRDTWGWKRKCEDFTQKDRP</sequence>
<reference evidence="1" key="1">
    <citation type="submission" date="2020-04" db="EMBL/GenBank/DDBJ databases">
        <authorList>
            <person name="Chiriac C."/>
            <person name="Salcher M."/>
            <person name="Ghai R."/>
            <person name="Kavagutti S V."/>
        </authorList>
    </citation>
    <scope>NUCLEOTIDE SEQUENCE</scope>
</reference>
<dbReference type="EMBL" id="LR796296">
    <property type="protein sequence ID" value="CAB4134742.1"/>
    <property type="molecule type" value="Genomic_DNA"/>
</dbReference>
<accession>A0A6J5LME5</accession>
<protein>
    <submittedName>
        <fullName evidence="1">Uncharacterized protein</fullName>
    </submittedName>
</protein>
<proteinExistence type="predicted"/>
<evidence type="ECO:0000313" key="1">
    <source>
        <dbReference type="EMBL" id="CAB4134742.1"/>
    </source>
</evidence>
<organism evidence="1">
    <name type="scientific">uncultured Caudovirales phage</name>
    <dbReference type="NCBI Taxonomy" id="2100421"/>
    <lineage>
        <taxon>Viruses</taxon>
        <taxon>Duplodnaviria</taxon>
        <taxon>Heunggongvirae</taxon>
        <taxon>Uroviricota</taxon>
        <taxon>Caudoviricetes</taxon>
        <taxon>Peduoviridae</taxon>
        <taxon>Maltschvirus</taxon>
        <taxon>Maltschvirus maltsch</taxon>
    </lineage>
</organism>
<gene>
    <name evidence="1" type="ORF">UFOVP274_55</name>
</gene>
<name>A0A6J5LME5_9CAUD</name>